<gene>
    <name evidence="2" type="ORF">GPECTOR_22g802</name>
</gene>
<evidence type="ECO:0000313" key="3">
    <source>
        <dbReference type="Proteomes" id="UP000075714"/>
    </source>
</evidence>
<evidence type="ECO:0000256" key="1">
    <source>
        <dbReference type="SAM" id="Phobius"/>
    </source>
</evidence>
<keyword evidence="1" id="KW-1133">Transmembrane helix</keyword>
<dbReference type="Proteomes" id="UP000075714">
    <property type="component" value="Unassembled WGS sequence"/>
</dbReference>
<dbReference type="GO" id="GO:0016020">
    <property type="term" value="C:membrane"/>
    <property type="evidence" value="ECO:0007669"/>
    <property type="project" value="TreeGrafter"/>
</dbReference>
<feature type="transmembrane region" description="Helical" evidence="1">
    <location>
        <begin position="46"/>
        <end position="65"/>
    </location>
</feature>
<dbReference type="Gene3D" id="1.20.120.1770">
    <property type="match status" value="1"/>
</dbReference>
<proteinExistence type="predicted"/>
<feature type="transmembrane region" description="Helical" evidence="1">
    <location>
        <begin position="161"/>
        <end position="181"/>
    </location>
</feature>
<evidence type="ECO:0000313" key="2">
    <source>
        <dbReference type="EMBL" id="KXZ49212.1"/>
    </source>
</evidence>
<evidence type="ECO:0008006" key="4">
    <source>
        <dbReference type="Google" id="ProtNLM"/>
    </source>
</evidence>
<dbReference type="PANTHER" id="PTHR36738">
    <property type="entry name" value="EXPRESSED PROTEIN"/>
    <property type="match status" value="1"/>
</dbReference>
<dbReference type="EMBL" id="LSYV01000023">
    <property type="protein sequence ID" value="KXZ49212.1"/>
    <property type="molecule type" value="Genomic_DNA"/>
</dbReference>
<keyword evidence="3" id="KW-1185">Reference proteome</keyword>
<dbReference type="PANTHER" id="PTHR36738:SF1">
    <property type="entry name" value="EXPRESSED PROTEIN"/>
    <property type="match status" value="1"/>
</dbReference>
<accession>A0A150GH88</accession>
<dbReference type="OrthoDB" id="2020012at2759"/>
<reference evidence="3" key="1">
    <citation type="journal article" date="2016" name="Nat. Commun.">
        <title>The Gonium pectorale genome demonstrates co-option of cell cycle regulation during the evolution of multicellularity.</title>
        <authorList>
            <person name="Hanschen E.R."/>
            <person name="Marriage T.N."/>
            <person name="Ferris P.J."/>
            <person name="Hamaji T."/>
            <person name="Toyoda A."/>
            <person name="Fujiyama A."/>
            <person name="Neme R."/>
            <person name="Noguchi H."/>
            <person name="Minakuchi Y."/>
            <person name="Suzuki M."/>
            <person name="Kawai-Toyooka H."/>
            <person name="Smith D.R."/>
            <person name="Sparks H."/>
            <person name="Anderson J."/>
            <person name="Bakaric R."/>
            <person name="Luria V."/>
            <person name="Karger A."/>
            <person name="Kirschner M.W."/>
            <person name="Durand P.M."/>
            <person name="Michod R.E."/>
            <person name="Nozaki H."/>
            <person name="Olson B.J."/>
        </authorList>
    </citation>
    <scope>NUCLEOTIDE SEQUENCE [LARGE SCALE GENOMIC DNA]</scope>
    <source>
        <strain evidence="3">NIES-2863</strain>
    </source>
</reference>
<feature type="transmembrane region" description="Helical" evidence="1">
    <location>
        <begin position="85"/>
        <end position="108"/>
    </location>
</feature>
<protein>
    <recommendedName>
        <fullName evidence="4">Cytochrome b561 domain-containing protein</fullName>
    </recommendedName>
</protein>
<comment type="caution">
    <text evidence="2">The sequence shown here is derived from an EMBL/GenBank/DDBJ whole genome shotgun (WGS) entry which is preliminary data.</text>
</comment>
<organism evidence="2 3">
    <name type="scientific">Gonium pectorale</name>
    <name type="common">Green alga</name>
    <dbReference type="NCBI Taxonomy" id="33097"/>
    <lineage>
        <taxon>Eukaryota</taxon>
        <taxon>Viridiplantae</taxon>
        <taxon>Chlorophyta</taxon>
        <taxon>core chlorophytes</taxon>
        <taxon>Chlorophyceae</taxon>
        <taxon>CS clade</taxon>
        <taxon>Chlamydomonadales</taxon>
        <taxon>Volvocaceae</taxon>
        <taxon>Gonium</taxon>
    </lineage>
</organism>
<name>A0A150GH88_GONPE</name>
<dbReference type="Pfam" id="PF13301">
    <property type="entry name" value="DUF4079"/>
    <property type="match status" value="1"/>
</dbReference>
<dbReference type="InterPro" id="IPR025067">
    <property type="entry name" value="DUF4079"/>
</dbReference>
<dbReference type="AlphaFoldDB" id="A0A150GH88"/>
<keyword evidence="1" id="KW-0472">Membrane</keyword>
<keyword evidence="1" id="KW-0812">Transmembrane</keyword>
<feature type="transmembrane region" description="Helical" evidence="1">
    <location>
        <begin position="129"/>
        <end position="149"/>
    </location>
</feature>
<feature type="transmembrane region" description="Helical" evidence="1">
    <location>
        <begin position="193"/>
        <end position="215"/>
    </location>
</feature>
<sequence>MQVQRIAHKATARPVGRISLRPLCVARPQGRTSAAPKHEVKLMSTAVPLFSLAAAGGLSDAFYSFLSPQAEYFKTLNLPEALIHWGHPGNMAVVLFAMGGYGAGYLGWQIRTSTDGDVVAKAKDMHPKLAAGMFFFFALGAMGGMMSLMMQDRPIFESPHVWTGLAGLGLLGVQSALPLAFASGSGEARTAHAYLGSAILALFLVHAALGLNLGLSI</sequence>